<evidence type="ECO:0000313" key="4">
    <source>
        <dbReference type="Proteomes" id="UP000319619"/>
    </source>
</evidence>
<dbReference type="Proteomes" id="UP000319619">
    <property type="component" value="Unassembled WGS sequence"/>
</dbReference>
<accession>A0A532UY39</accession>
<dbReference type="AlphaFoldDB" id="A0A532UY39"/>
<dbReference type="NCBIfam" id="TIGR04183">
    <property type="entry name" value="Por_Secre_tail"/>
    <property type="match status" value="1"/>
</dbReference>
<name>A0A532UY39_UNCL8</name>
<gene>
    <name evidence="3" type="ORF">CEE37_11310</name>
</gene>
<dbReference type="EMBL" id="NJBN01000007">
    <property type="protein sequence ID" value="TKJ39858.1"/>
    <property type="molecule type" value="Genomic_DNA"/>
</dbReference>
<sequence>MRFKIFLPLIAFLMLVSVCNSQELAYSNYWFAYDTPELNRPVANDSGIYEGHPEALPLPNDYTFVTYYDSRWGNCYHLIDPYGQLVFPDPQPMKADTFSSYSYNAEIVPDGAGGVFAVWYYGSSGGLLTGTWAQRIDSLGNLLWGESAIHVSPRADIYTNLSADGQGGLFIPITGCGRTVVHRLNSSGQQLWDENGVTACRHEYQMDHAAVTHDGNGGAYVVWNDYRPPYGGWVGSVWMQHIDAAGNVTWSPNGELVQPGNHTYSELYPDGEGGVLIHKVTLNNFVARINEDAQVLWSIDNISYGAGAHMVQGEPGIYYLGFYHNDLKAQKLDMEGNTYWPTLGSLEGNVMAIPSLELSGQTAYCYVDSHFYGLFSVGAYYDEWICAQKMDWNGNRCWGDEGIYMCHHHDSLFYSTQLYNCVPDENGGITGIYLVESNSIERDVYSKHCFSDGTLGGLKPAKVIPPTRAQISSLSEGRVNYEIEKAGMVKIDLYNILGRHVNTVQNSYQQPGIHTTHINQSSLSSGIYFLRLHTPIGSQVAKMVVVR</sequence>
<feature type="signal peptide" evidence="1">
    <location>
        <begin position="1"/>
        <end position="25"/>
    </location>
</feature>
<reference evidence="3 4" key="1">
    <citation type="submission" date="2017-06" db="EMBL/GenBank/DDBJ databases">
        <title>Novel microbial phyla capable of carbon fixation and sulfur reduction in deep-sea sediments.</title>
        <authorList>
            <person name="Huang J."/>
            <person name="Baker B."/>
            <person name="Wang Y."/>
        </authorList>
    </citation>
    <scope>NUCLEOTIDE SEQUENCE [LARGE SCALE GENOMIC DNA]</scope>
    <source>
        <strain evidence="3">B3_LCP</strain>
    </source>
</reference>
<keyword evidence="1" id="KW-0732">Signal</keyword>
<feature type="domain" description="Secretion system C-terminal sorting" evidence="2">
    <location>
        <begin position="485"/>
        <end position="545"/>
    </location>
</feature>
<organism evidence="3 4">
    <name type="scientific">candidate division LCP-89 bacterium B3_LCP</name>
    <dbReference type="NCBI Taxonomy" id="2012998"/>
    <lineage>
        <taxon>Bacteria</taxon>
        <taxon>Pseudomonadati</taxon>
        <taxon>Bacteria division LCP-89</taxon>
    </lineage>
</organism>
<evidence type="ECO:0000256" key="1">
    <source>
        <dbReference type="SAM" id="SignalP"/>
    </source>
</evidence>
<proteinExistence type="predicted"/>
<dbReference type="Pfam" id="PF18962">
    <property type="entry name" value="Por_Secre_tail"/>
    <property type="match status" value="1"/>
</dbReference>
<evidence type="ECO:0000313" key="3">
    <source>
        <dbReference type="EMBL" id="TKJ39858.1"/>
    </source>
</evidence>
<evidence type="ECO:0000259" key="2">
    <source>
        <dbReference type="Pfam" id="PF18962"/>
    </source>
</evidence>
<feature type="chain" id="PRO_5021963467" description="Secretion system C-terminal sorting domain-containing protein" evidence="1">
    <location>
        <begin position="26"/>
        <end position="547"/>
    </location>
</feature>
<dbReference type="InterPro" id="IPR026444">
    <property type="entry name" value="Secre_tail"/>
</dbReference>
<protein>
    <recommendedName>
        <fullName evidence="2">Secretion system C-terminal sorting domain-containing protein</fullName>
    </recommendedName>
</protein>
<comment type="caution">
    <text evidence="3">The sequence shown here is derived from an EMBL/GenBank/DDBJ whole genome shotgun (WGS) entry which is preliminary data.</text>
</comment>